<dbReference type="AlphaFoldDB" id="A0A7W7RPH2"/>
<evidence type="ECO:0000313" key="2">
    <source>
        <dbReference type="EMBL" id="MBB4935779.1"/>
    </source>
</evidence>
<dbReference type="GO" id="GO:0008168">
    <property type="term" value="F:methyltransferase activity"/>
    <property type="evidence" value="ECO:0007669"/>
    <property type="project" value="UniProtKB-KW"/>
</dbReference>
<dbReference type="RefSeq" id="WP_184751918.1">
    <property type="nucleotide sequence ID" value="NZ_BAABEK010000027.1"/>
</dbReference>
<organism evidence="2 3">
    <name type="scientific">Streptosporangium album</name>
    <dbReference type="NCBI Taxonomy" id="47479"/>
    <lineage>
        <taxon>Bacteria</taxon>
        <taxon>Bacillati</taxon>
        <taxon>Actinomycetota</taxon>
        <taxon>Actinomycetes</taxon>
        <taxon>Streptosporangiales</taxon>
        <taxon>Streptosporangiaceae</taxon>
        <taxon>Streptosporangium</taxon>
    </lineage>
</organism>
<evidence type="ECO:0000259" key="1">
    <source>
        <dbReference type="Pfam" id="PF13649"/>
    </source>
</evidence>
<keyword evidence="3" id="KW-1185">Reference proteome</keyword>
<dbReference type="Pfam" id="PF13649">
    <property type="entry name" value="Methyltransf_25"/>
    <property type="match status" value="1"/>
</dbReference>
<proteinExistence type="predicted"/>
<dbReference type="EMBL" id="JACHJU010000001">
    <property type="protein sequence ID" value="MBB4935779.1"/>
    <property type="molecule type" value="Genomic_DNA"/>
</dbReference>
<dbReference type="CDD" id="cd02440">
    <property type="entry name" value="AdoMet_MTases"/>
    <property type="match status" value="1"/>
</dbReference>
<gene>
    <name evidence="2" type="ORF">FHR32_000084</name>
</gene>
<dbReference type="InterPro" id="IPR029063">
    <property type="entry name" value="SAM-dependent_MTases_sf"/>
</dbReference>
<accession>A0A7W7RPH2</accession>
<evidence type="ECO:0000313" key="3">
    <source>
        <dbReference type="Proteomes" id="UP000534286"/>
    </source>
</evidence>
<dbReference type="SUPFAM" id="SSF53335">
    <property type="entry name" value="S-adenosyl-L-methionine-dependent methyltransferases"/>
    <property type="match status" value="1"/>
</dbReference>
<feature type="domain" description="Methyltransferase" evidence="1">
    <location>
        <begin position="71"/>
        <end position="155"/>
    </location>
</feature>
<keyword evidence="2" id="KW-0808">Transferase</keyword>
<keyword evidence="2" id="KW-0489">Methyltransferase</keyword>
<dbReference type="GO" id="GO:0032259">
    <property type="term" value="P:methylation"/>
    <property type="evidence" value="ECO:0007669"/>
    <property type="project" value="UniProtKB-KW"/>
</dbReference>
<protein>
    <submittedName>
        <fullName evidence="2">SAM-dependent methyltransferase</fullName>
    </submittedName>
</protein>
<comment type="caution">
    <text evidence="2">The sequence shown here is derived from an EMBL/GenBank/DDBJ whole genome shotgun (WGS) entry which is preliminary data.</text>
</comment>
<reference evidence="2 3" key="1">
    <citation type="submission" date="2020-08" db="EMBL/GenBank/DDBJ databases">
        <title>Sequencing the genomes of 1000 actinobacteria strains.</title>
        <authorList>
            <person name="Klenk H.-P."/>
        </authorList>
    </citation>
    <scope>NUCLEOTIDE SEQUENCE [LARGE SCALE GENOMIC DNA]</scope>
    <source>
        <strain evidence="2 3">DSM 43023</strain>
    </source>
</reference>
<name>A0A7W7RPH2_9ACTN</name>
<dbReference type="InterPro" id="IPR041698">
    <property type="entry name" value="Methyltransf_25"/>
</dbReference>
<sequence length="207" mass="23833">MIKQRFEHQLEMARKHGVGNAMLALSRKAFLSPLLSAYGADKWHLRGFHTTNYKKIAVALSREVSGSARVVVEVGCGLGDIVSRVKAYRKFGYDVDSATISCARLLRRLRRPDTSYRVGSFDSLVHLEFESIDLLIAMGWLHYMPDEWIEENLRSLLTSKRVRYIMVDEFPGQRGRIETMMKTFGTLVKQEFDWQDGKAVLLFHCDR</sequence>
<dbReference type="Proteomes" id="UP000534286">
    <property type="component" value="Unassembled WGS sequence"/>
</dbReference>
<dbReference type="Gene3D" id="3.40.50.150">
    <property type="entry name" value="Vaccinia Virus protein VP39"/>
    <property type="match status" value="1"/>
</dbReference>